<gene>
    <name evidence="1" type="ORF">GCWU000325_01576</name>
</gene>
<dbReference type="EMBL" id="ACIJ02000018">
    <property type="protein sequence ID" value="EEX72033.1"/>
    <property type="molecule type" value="Genomic_DNA"/>
</dbReference>
<reference evidence="1" key="1">
    <citation type="submission" date="2009-09" db="EMBL/GenBank/DDBJ databases">
        <authorList>
            <person name="Weinstock G."/>
            <person name="Sodergren E."/>
            <person name="Clifton S."/>
            <person name="Fulton L."/>
            <person name="Fulton B."/>
            <person name="Courtney L."/>
            <person name="Fronick C."/>
            <person name="Harrison M."/>
            <person name="Strong C."/>
            <person name="Farmer C."/>
            <person name="Delahaunty K."/>
            <person name="Markovic C."/>
            <person name="Hall O."/>
            <person name="Minx P."/>
            <person name="Tomlinson C."/>
            <person name="Mitreva M."/>
            <person name="Nelson J."/>
            <person name="Hou S."/>
            <person name="Wollam A."/>
            <person name="Pepin K.H."/>
            <person name="Johnson M."/>
            <person name="Bhonagiri V."/>
            <person name="Nash W.E."/>
            <person name="Warren W."/>
            <person name="Chinwalla A."/>
            <person name="Mardis E.R."/>
            <person name="Wilson R.K."/>
        </authorList>
    </citation>
    <scope>NUCLEOTIDE SEQUENCE [LARGE SCALE GENOMIC DNA]</scope>
    <source>
        <strain evidence="1">ATCC 51259</strain>
    </source>
</reference>
<dbReference type="AlphaFoldDB" id="C9LH75"/>
<protein>
    <submittedName>
        <fullName evidence="1">Uncharacterized protein</fullName>
    </submittedName>
</protein>
<comment type="caution">
    <text evidence="1">The sequence shown here is derived from an EMBL/GenBank/DDBJ whole genome shotgun (WGS) entry which is preliminary data.</text>
</comment>
<proteinExistence type="predicted"/>
<evidence type="ECO:0000313" key="2">
    <source>
        <dbReference type="Proteomes" id="UP000003460"/>
    </source>
</evidence>
<name>C9LH75_9BACT</name>
<dbReference type="PROSITE" id="PS51257">
    <property type="entry name" value="PROKAR_LIPOPROTEIN"/>
    <property type="match status" value="1"/>
</dbReference>
<dbReference type="Proteomes" id="UP000003460">
    <property type="component" value="Unassembled WGS sequence"/>
</dbReference>
<dbReference type="HOGENOM" id="CLU_207256_0_0_10"/>
<accession>C9LH75</accession>
<organism evidence="1 2">
    <name type="scientific">Alloprevotella tannerae ATCC 51259</name>
    <dbReference type="NCBI Taxonomy" id="626522"/>
    <lineage>
        <taxon>Bacteria</taxon>
        <taxon>Pseudomonadati</taxon>
        <taxon>Bacteroidota</taxon>
        <taxon>Bacteroidia</taxon>
        <taxon>Bacteroidales</taxon>
        <taxon>Prevotellaceae</taxon>
        <taxon>Alloprevotella</taxon>
    </lineage>
</organism>
<keyword evidence="2" id="KW-1185">Reference proteome</keyword>
<evidence type="ECO:0000313" key="1">
    <source>
        <dbReference type="EMBL" id="EEX72033.1"/>
    </source>
</evidence>
<sequence length="64" mass="7319">MKKCGIFADFIDDIGYFGMYLGWGCSCFWTRLGRYYMISGGQSAVPHSKFIRSDDKVKHIKTSP</sequence>